<evidence type="ECO:0000256" key="4">
    <source>
        <dbReference type="ARBA" id="ARBA00023026"/>
    </source>
</evidence>
<dbReference type="Pfam" id="PF04829">
    <property type="entry name" value="PT-VENN"/>
    <property type="match status" value="1"/>
</dbReference>
<gene>
    <name evidence="6" type="ORF">NCTC10297_01226</name>
</gene>
<sequence>MYTPNSNGIIGDVARSASPELAYRIGQEFKENKTLNQLDNGNRPEEQSPQHLLAHAILGAAVSYATGQDIGIGALSAAGSEAVTPILSDFLFGKKPNELSQEQKDTITSILNLTTVTTAYSTTGDVSSAVNAAEVGRVGVENNNSSRRIVVRNPVQQQRLDIINLETAAIRRYLPGFNGIPSLRPNSHISAVEVAEYQAFSRFLRYSNQTYPDAQSAYQAFRQVGYRTGLSQPIIGRGGYYYANNMKITQSYYNRLWREGRPAPFVQAREILSSNPRVERDPQGRPSFNRYTTNNLEMIYNPTTGEIWHIQPTRNSR</sequence>
<comment type="subcellular location">
    <subcellularLocation>
        <location evidence="1">Target cell</location>
        <location evidence="1">Target cell cytoplasm</location>
    </subcellularLocation>
</comment>
<accession>A0A3S4QPS4</accession>
<dbReference type="Proteomes" id="UP000274100">
    <property type="component" value="Chromosome"/>
</dbReference>
<reference evidence="6 7" key="1">
    <citation type="submission" date="2018-12" db="EMBL/GenBank/DDBJ databases">
        <authorList>
            <consortium name="Pathogen Informatics"/>
        </authorList>
    </citation>
    <scope>NUCLEOTIDE SEQUENCE [LARGE SCALE GENOMIC DNA]</scope>
    <source>
        <strain evidence="6 7">NCTC10297</strain>
    </source>
</reference>
<name>A0A3S4QPS4_9GAMM</name>
<dbReference type="AlphaFoldDB" id="A0A3S4QPS4"/>
<proteinExistence type="predicted"/>
<dbReference type="GO" id="GO:0090729">
    <property type="term" value="F:toxin activity"/>
    <property type="evidence" value="ECO:0007669"/>
    <property type="project" value="UniProtKB-KW"/>
</dbReference>
<organism evidence="6 7">
    <name type="scientific">Moraxella cuniculi</name>
    <dbReference type="NCBI Taxonomy" id="34061"/>
    <lineage>
        <taxon>Bacteria</taxon>
        <taxon>Pseudomonadati</taxon>
        <taxon>Pseudomonadota</taxon>
        <taxon>Gammaproteobacteria</taxon>
        <taxon>Moraxellales</taxon>
        <taxon>Moraxellaceae</taxon>
        <taxon>Moraxella</taxon>
    </lineage>
</organism>
<keyword evidence="2" id="KW-0800">Toxin</keyword>
<keyword evidence="3" id="KW-1266">Target cell cytoplasm</keyword>
<feature type="domain" description="VENN motif-containing" evidence="5">
    <location>
        <begin position="96"/>
        <end position="143"/>
    </location>
</feature>
<dbReference type="KEGG" id="mcun:NCTC10297_01226"/>
<evidence type="ECO:0000313" key="6">
    <source>
        <dbReference type="EMBL" id="VEG13263.1"/>
    </source>
</evidence>
<evidence type="ECO:0000313" key="7">
    <source>
        <dbReference type="Proteomes" id="UP000274100"/>
    </source>
</evidence>
<evidence type="ECO:0000259" key="5">
    <source>
        <dbReference type="Pfam" id="PF04829"/>
    </source>
</evidence>
<protein>
    <submittedName>
        <fullName evidence="6">Possible hemagglutinin (DUF637)</fullName>
    </submittedName>
</protein>
<dbReference type="EMBL" id="LR134343">
    <property type="protein sequence ID" value="VEG13263.1"/>
    <property type="molecule type" value="Genomic_DNA"/>
</dbReference>
<keyword evidence="4" id="KW-0843">Virulence</keyword>
<evidence type="ECO:0000256" key="1">
    <source>
        <dbReference type="ARBA" id="ARBA00004219"/>
    </source>
</evidence>
<dbReference type="InterPro" id="IPR006914">
    <property type="entry name" value="VENN_dom"/>
</dbReference>
<evidence type="ECO:0000256" key="3">
    <source>
        <dbReference type="ARBA" id="ARBA00022913"/>
    </source>
</evidence>
<evidence type="ECO:0000256" key="2">
    <source>
        <dbReference type="ARBA" id="ARBA00022656"/>
    </source>
</evidence>